<keyword evidence="3" id="KW-1185">Reference proteome</keyword>
<dbReference type="HOGENOM" id="CLU_111884_0_0_2"/>
<dbReference type="AlphaFoldDB" id="Q12X04"/>
<organism evidence="2 3">
    <name type="scientific">Methanococcoides burtonii (strain DSM 6242 / NBRC 107633 / OCM 468 / ACE-M)</name>
    <dbReference type="NCBI Taxonomy" id="259564"/>
    <lineage>
        <taxon>Archaea</taxon>
        <taxon>Methanobacteriati</taxon>
        <taxon>Methanobacteriota</taxon>
        <taxon>Stenosarchaea group</taxon>
        <taxon>Methanomicrobia</taxon>
        <taxon>Methanosarcinales</taxon>
        <taxon>Methanosarcinaceae</taxon>
        <taxon>Methanococcoides</taxon>
    </lineage>
</organism>
<keyword evidence="1" id="KW-1133">Transmembrane helix</keyword>
<name>Q12X04_METBU</name>
<accession>Q12X04</accession>
<evidence type="ECO:0000313" key="3">
    <source>
        <dbReference type="Proteomes" id="UP000001979"/>
    </source>
</evidence>
<reference evidence="3" key="1">
    <citation type="journal article" date="2009" name="ISME J.">
        <title>The genome sequence of the psychrophilic archaeon, Methanococcoides burtonii: the role of genome evolution in cold adaptation.</title>
        <authorList>
            <person name="Allen M.A."/>
            <person name="Lauro F.M."/>
            <person name="Williams T.J."/>
            <person name="Burg D."/>
            <person name="Siddiqui K.S."/>
            <person name="De Francisci D."/>
            <person name="Chong K.W."/>
            <person name="Pilak O."/>
            <person name="Chew H.H."/>
            <person name="De Maere M.Z."/>
            <person name="Ting L."/>
            <person name="Katrib M."/>
            <person name="Ng C."/>
            <person name="Sowers K.R."/>
            <person name="Galperin M.Y."/>
            <person name="Anderson I.J."/>
            <person name="Ivanova N."/>
            <person name="Dalin E."/>
            <person name="Martinez M."/>
            <person name="Lapidus A."/>
            <person name="Hauser L."/>
            <person name="Land M."/>
            <person name="Thomas T."/>
            <person name="Cavicchioli R."/>
        </authorList>
    </citation>
    <scope>NUCLEOTIDE SEQUENCE [LARGE SCALE GENOMIC DNA]</scope>
    <source>
        <strain evidence="3">DSM 6242 / NBRC 107633 / OCM 468 / ACE-M</strain>
    </source>
</reference>
<dbReference type="RefSeq" id="WP_011499170.1">
    <property type="nucleotide sequence ID" value="NC_007955.1"/>
</dbReference>
<dbReference type="OrthoDB" id="141574at2157"/>
<dbReference type="STRING" id="259564.Mbur_1092"/>
<dbReference type="KEGG" id="mbu:Mbur_1092"/>
<keyword evidence="1" id="KW-0472">Membrane</keyword>
<protein>
    <submittedName>
        <fullName evidence="2">Uncharacterized protein</fullName>
    </submittedName>
</protein>
<dbReference type="EMBL" id="CP000300">
    <property type="protein sequence ID" value="ABE52022.1"/>
    <property type="molecule type" value="Genomic_DNA"/>
</dbReference>
<proteinExistence type="predicted"/>
<dbReference type="GeneID" id="3998029"/>
<keyword evidence="1" id="KW-0812">Transmembrane</keyword>
<evidence type="ECO:0000313" key="2">
    <source>
        <dbReference type="EMBL" id="ABE52022.1"/>
    </source>
</evidence>
<sequence length="204" mass="22198">MKVNISIIYLALLMLAGSVFSPVALAMDGNTMEITRNVPSSLSFGEAVEITLEITGEIPFMVGIVETIPEDFSFPEDDPDVSDARFFRVDRNTGKIAFSVSDEDELTYRVIPSGTEGSAFEGYWVDMLFQTQELNEGKERWIPLIDPNAASTTITASSGIASASEEVDYVSTSKAPGFGVFLASLAIIGCLLVFRRDNSRGDKE</sequence>
<dbReference type="Proteomes" id="UP000001979">
    <property type="component" value="Chromosome"/>
</dbReference>
<feature type="transmembrane region" description="Helical" evidence="1">
    <location>
        <begin position="175"/>
        <end position="194"/>
    </location>
</feature>
<evidence type="ECO:0000256" key="1">
    <source>
        <dbReference type="SAM" id="Phobius"/>
    </source>
</evidence>
<gene>
    <name evidence="2" type="ordered locus">Mbur_1092</name>
</gene>